<evidence type="ECO:0000313" key="11">
    <source>
        <dbReference type="EnsemblPlants" id="AET5Gv20720400.3"/>
    </source>
</evidence>
<proteinExistence type="inferred from homology"/>
<keyword evidence="6" id="KW-0804">Transcription</keyword>
<evidence type="ECO:0000256" key="3">
    <source>
        <dbReference type="ARBA" id="ARBA00023016"/>
    </source>
</evidence>
<keyword evidence="12" id="KW-1185">Reference proteome</keyword>
<reference evidence="12" key="2">
    <citation type="journal article" date="2017" name="Nat. Plants">
        <title>The Aegilops tauschii genome reveals multiple impacts of transposons.</title>
        <authorList>
            <person name="Zhao G."/>
            <person name="Zou C."/>
            <person name="Li K."/>
            <person name="Wang K."/>
            <person name="Li T."/>
            <person name="Gao L."/>
            <person name="Zhang X."/>
            <person name="Wang H."/>
            <person name="Yang Z."/>
            <person name="Liu X."/>
            <person name="Jiang W."/>
            <person name="Mao L."/>
            <person name="Kong X."/>
            <person name="Jiao Y."/>
            <person name="Jia J."/>
        </authorList>
    </citation>
    <scope>NUCLEOTIDE SEQUENCE [LARGE SCALE GENOMIC DNA]</scope>
    <source>
        <strain evidence="12">cv. AL8/78</strain>
    </source>
</reference>
<feature type="domain" description="AP2/ERF" evidence="10">
    <location>
        <begin position="74"/>
        <end position="133"/>
    </location>
</feature>
<dbReference type="GO" id="GO:0003700">
    <property type="term" value="F:DNA-binding transcription factor activity"/>
    <property type="evidence" value="ECO:0007669"/>
    <property type="project" value="InterPro"/>
</dbReference>
<dbReference type="Gene3D" id="3.30.730.10">
    <property type="entry name" value="AP2/ERF domain"/>
    <property type="match status" value="1"/>
</dbReference>
<dbReference type="PANTHER" id="PTHR31839:SF41">
    <property type="entry name" value="CBFIVB-D21"/>
    <property type="match status" value="1"/>
</dbReference>
<evidence type="ECO:0000259" key="10">
    <source>
        <dbReference type="PROSITE" id="PS51032"/>
    </source>
</evidence>
<dbReference type="SMART" id="SM00380">
    <property type="entry name" value="AP2"/>
    <property type="match status" value="1"/>
</dbReference>
<evidence type="ECO:0000256" key="9">
    <source>
        <dbReference type="SAM" id="MobiDB-lite"/>
    </source>
</evidence>
<evidence type="ECO:0000256" key="8">
    <source>
        <dbReference type="ARBA" id="ARBA00024343"/>
    </source>
</evidence>
<protein>
    <recommendedName>
        <fullName evidence="10">AP2/ERF domain-containing protein</fullName>
    </recommendedName>
</protein>
<dbReference type="GO" id="GO:0003677">
    <property type="term" value="F:DNA binding"/>
    <property type="evidence" value="ECO:0007669"/>
    <property type="project" value="UniProtKB-KW"/>
</dbReference>
<dbReference type="PROSITE" id="PS51032">
    <property type="entry name" value="AP2_ERF"/>
    <property type="match status" value="1"/>
</dbReference>
<evidence type="ECO:0000256" key="2">
    <source>
        <dbReference type="ARBA" id="ARBA00023015"/>
    </source>
</evidence>
<feature type="compositionally biased region" description="Basic and acidic residues" evidence="9">
    <location>
        <begin position="48"/>
        <end position="59"/>
    </location>
</feature>
<evidence type="ECO:0000256" key="4">
    <source>
        <dbReference type="ARBA" id="ARBA00023125"/>
    </source>
</evidence>
<evidence type="ECO:0000256" key="7">
    <source>
        <dbReference type="ARBA" id="ARBA00023242"/>
    </source>
</evidence>
<dbReference type="Proteomes" id="UP000015105">
    <property type="component" value="Chromosome 5D"/>
</dbReference>
<keyword evidence="7" id="KW-0539">Nucleus</keyword>
<keyword evidence="3" id="KW-0346">Stress response</keyword>
<reference evidence="11" key="5">
    <citation type="journal article" date="2021" name="G3 (Bethesda)">
        <title>Aegilops tauschii genome assembly Aet v5.0 features greater sequence contiguity and improved annotation.</title>
        <authorList>
            <person name="Wang L."/>
            <person name="Zhu T."/>
            <person name="Rodriguez J.C."/>
            <person name="Deal K.R."/>
            <person name="Dubcovsky J."/>
            <person name="McGuire P.E."/>
            <person name="Lux T."/>
            <person name="Spannagl M."/>
            <person name="Mayer K.F.X."/>
            <person name="Baldrich P."/>
            <person name="Meyers B.C."/>
            <person name="Huo N."/>
            <person name="Gu Y.Q."/>
            <person name="Zhou H."/>
            <person name="Devos K.M."/>
            <person name="Bennetzen J.L."/>
            <person name="Unver T."/>
            <person name="Budak H."/>
            <person name="Gulick P.J."/>
            <person name="Galiba G."/>
            <person name="Kalapos B."/>
            <person name="Nelson D.R."/>
            <person name="Li P."/>
            <person name="You F.M."/>
            <person name="Luo M.C."/>
            <person name="Dvorak J."/>
        </authorList>
    </citation>
    <scope>NUCLEOTIDE SEQUENCE [LARGE SCALE GENOMIC DNA]</scope>
    <source>
        <strain evidence="11">cv. AL8/78</strain>
    </source>
</reference>
<evidence type="ECO:0000256" key="6">
    <source>
        <dbReference type="ARBA" id="ARBA00023163"/>
    </source>
</evidence>
<dbReference type="PRINTS" id="PR00367">
    <property type="entry name" value="ETHRSPELEMNT"/>
</dbReference>
<dbReference type="CDD" id="cd00018">
    <property type="entry name" value="AP2"/>
    <property type="match status" value="1"/>
</dbReference>
<dbReference type="EnsemblPlants" id="AET5Gv20720400.3">
    <property type="protein sequence ID" value="AET5Gv20720400.3"/>
    <property type="gene ID" value="AET5Gv20720400"/>
</dbReference>
<reference evidence="11" key="3">
    <citation type="journal article" date="2017" name="Nature">
        <title>Genome sequence of the progenitor of the wheat D genome Aegilops tauschii.</title>
        <authorList>
            <person name="Luo M.C."/>
            <person name="Gu Y.Q."/>
            <person name="Puiu D."/>
            <person name="Wang H."/>
            <person name="Twardziok S.O."/>
            <person name="Deal K.R."/>
            <person name="Huo N."/>
            <person name="Zhu T."/>
            <person name="Wang L."/>
            <person name="Wang Y."/>
            <person name="McGuire P.E."/>
            <person name="Liu S."/>
            <person name="Long H."/>
            <person name="Ramasamy R.K."/>
            <person name="Rodriguez J.C."/>
            <person name="Van S.L."/>
            <person name="Yuan L."/>
            <person name="Wang Z."/>
            <person name="Xia Z."/>
            <person name="Xiao L."/>
            <person name="Anderson O.D."/>
            <person name="Ouyang S."/>
            <person name="Liang Y."/>
            <person name="Zimin A.V."/>
            <person name="Pertea G."/>
            <person name="Qi P."/>
            <person name="Bennetzen J.L."/>
            <person name="Dai X."/>
            <person name="Dawson M.W."/>
            <person name="Muller H.G."/>
            <person name="Kugler K."/>
            <person name="Rivarola-Duarte L."/>
            <person name="Spannagl M."/>
            <person name="Mayer K.F.X."/>
            <person name="Lu F.H."/>
            <person name="Bevan M.W."/>
            <person name="Leroy P."/>
            <person name="Li P."/>
            <person name="You F.M."/>
            <person name="Sun Q."/>
            <person name="Liu Z."/>
            <person name="Lyons E."/>
            <person name="Wicker T."/>
            <person name="Salzberg S.L."/>
            <person name="Devos K.M."/>
            <person name="Dvorak J."/>
        </authorList>
    </citation>
    <scope>NUCLEOTIDE SEQUENCE [LARGE SCALE GENOMIC DNA]</scope>
    <source>
        <strain evidence="11">cv. AL8/78</strain>
    </source>
</reference>
<keyword evidence="2" id="KW-0805">Transcription regulation</keyword>
<keyword evidence="4" id="KW-0238">DNA-binding</keyword>
<dbReference type="PANTHER" id="PTHR31839">
    <property type="entry name" value="DEHYDRATION-RESPONSIVE ELEMENT-BINDING PROTEIN 1D"/>
    <property type="match status" value="1"/>
</dbReference>
<name>A0A453LDB6_AEGTS</name>
<dbReference type="InterPro" id="IPR001471">
    <property type="entry name" value="AP2/ERF_dom"/>
</dbReference>
<reference evidence="11" key="4">
    <citation type="submission" date="2019-03" db="UniProtKB">
        <authorList>
            <consortium name="EnsemblPlants"/>
        </authorList>
    </citation>
    <scope>IDENTIFICATION</scope>
</reference>
<accession>A0A453LDB6</accession>
<dbReference type="STRING" id="200361.A0A453LDB6"/>
<reference evidence="12" key="1">
    <citation type="journal article" date="2014" name="Science">
        <title>Ancient hybridizations among the ancestral genomes of bread wheat.</title>
        <authorList>
            <consortium name="International Wheat Genome Sequencing Consortium,"/>
            <person name="Marcussen T."/>
            <person name="Sandve S.R."/>
            <person name="Heier L."/>
            <person name="Spannagl M."/>
            <person name="Pfeifer M."/>
            <person name="Jakobsen K.S."/>
            <person name="Wulff B.B."/>
            <person name="Steuernagel B."/>
            <person name="Mayer K.F."/>
            <person name="Olsen O.A."/>
        </authorList>
    </citation>
    <scope>NUCLEOTIDE SEQUENCE [LARGE SCALE GENOMIC DNA]</scope>
    <source>
        <strain evidence="12">cv. AL8/78</strain>
    </source>
</reference>
<organism evidence="11 12">
    <name type="scientific">Aegilops tauschii subsp. strangulata</name>
    <name type="common">Goatgrass</name>
    <dbReference type="NCBI Taxonomy" id="200361"/>
    <lineage>
        <taxon>Eukaryota</taxon>
        <taxon>Viridiplantae</taxon>
        <taxon>Streptophyta</taxon>
        <taxon>Embryophyta</taxon>
        <taxon>Tracheophyta</taxon>
        <taxon>Spermatophyta</taxon>
        <taxon>Magnoliopsida</taxon>
        <taxon>Liliopsida</taxon>
        <taxon>Poales</taxon>
        <taxon>Poaceae</taxon>
        <taxon>BOP clade</taxon>
        <taxon>Pooideae</taxon>
        <taxon>Triticodae</taxon>
        <taxon>Triticeae</taxon>
        <taxon>Triticinae</taxon>
        <taxon>Aegilops</taxon>
    </lineage>
</organism>
<evidence type="ECO:0000256" key="5">
    <source>
        <dbReference type="ARBA" id="ARBA00023159"/>
    </source>
</evidence>
<feature type="region of interest" description="Disordered" evidence="9">
    <location>
        <begin position="26"/>
        <end position="65"/>
    </location>
</feature>
<dbReference type="InterPro" id="IPR016177">
    <property type="entry name" value="DNA-bd_dom_sf"/>
</dbReference>
<comment type="subcellular location">
    <subcellularLocation>
        <location evidence="1">Nucleus</location>
    </subcellularLocation>
</comment>
<evidence type="ECO:0000313" key="12">
    <source>
        <dbReference type="Proteomes" id="UP000015105"/>
    </source>
</evidence>
<dbReference type="SUPFAM" id="SSF54171">
    <property type="entry name" value="DNA-binding domain"/>
    <property type="match status" value="1"/>
</dbReference>
<dbReference type="InterPro" id="IPR036955">
    <property type="entry name" value="AP2/ERF_dom_sf"/>
</dbReference>
<evidence type="ECO:0000256" key="1">
    <source>
        <dbReference type="ARBA" id="ARBA00004123"/>
    </source>
</evidence>
<comment type="similarity">
    <text evidence="8">Belongs to the AP2/ERF transcription factor family. ERF subfamily.</text>
</comment>
<dbReference type="Gramene" id="AET5Gv20720400.3">
    <property type="protein sequence ID" value="AET5Gv20720400.3"/>
    <property type="gene ID" value="AET5Gv20720400"/>
</dbReference>
<dbReference type="AlphaFoldDB" id="A0A453LDB6"/>
<sequence length="251" mass="27519">LQHPSLSSLNAAAKHAKLPRCLITPRSTGSRRHCDRPMDAADATSPCDGHRTVWSEPPKRPAGRTKFKETRHPLYRGVRRRGPAGRWVCEVRVLGMRGSRLWLGTFTTAEMAARAHDAAVLALSGRAACLNFADSAWRMLPVLAGPFSTAKEIKDAVAVAVLAFQRQHPVASMAPLSPARTTDDEKEIDGSPAPSALFMSSELLNEHWFGGIDAGSCYSEGLFMESPDTRPWREDLELGGVETPPWSYLFD</sequence>
<keyword evidence="5" id="KW-0010">Activator</keyword>
<dbReference type="GO" id="GO:0005634">
    <property type="term" value="C:nucleus"/>
    <property type="evidence" value="ECO:0007669"/>
    <property type="project" value="UniProtKB-SubCell"/>
</dbReference>
<dbReference type="InterPro" id="IPR045277">
    <property type="entry name" value="DRE1A-I"/>
</dbReference>
<dbReference type="Pfam" id="PF00847">
    <property type="entry name" value="AP2"/>
    <property type="match status" value="1"/>
</dbReference>